<gene>
    <name evidence="3" type="ORF">BLA29_003970</name>
</gene>
<evidence type="ECO:0000313" key="4">
    <source>
        <dbReference type="Proteomes" id="UP000194236"/>
    </source>
</evidence>
<dbReference type="PANTHER" id="PTHR36300">
    <property type="entry name" value="RAW, ISOFORM A"/>
    <property type="match status" value="1"/>
</dbReference>
<keyword evidence="2" id="KW-1133">Transmembrane helix</keyword>
<feature type="region of interest" description="Disordered" evidence="1">
    <location>
        <begin position="304"/>
        <end position="351"/>
    </location>
</feature>
<dbReference type="Gene3D" id="3.40.50.450">
    <property type="match status" value="1"/>
</dbReference>
<organism evidence="3 4">
    <name type="scientific">Euroglyphus maynei</name>
    <name type="common">Mayne's house dust mite</name>
    <dbReference type="NCBI Taxonomy" id="6958"/>
    <lineage>
        <taxon>Eukaryota</taxon>
        <taxon>Metazoa</taxon>
        <taxon>Ecdysozoa</taxon>
        <taxon>Arthropoda</taxon>
        <taxon>Chelicerata</taxon>
        <taxon>Arachnida</taxon>
        <taxon>Acari</taxon>
        <taxon>Acariformes</taxon>
        <taxon>Sarcoptiformes</taxon>
        <taxon>Astigmata</taxon>
        <taxon>Psoroptidia</taxon>
        <taxon>Analgoidea</taxon>
        <taxon>Pyroglyphidae</taxon>
        <taxon>Pyroglyphinae</taxon>
        <taxon>Euroglyphus</taxon>
    </lineage>
</organism>
<keyword evidence="4" id="KW-1185">Reference proteome</keyword>
<feature type="non-terminal residue" evidence="3">
    <location>
        <position position="452"/>
    </location>
</feature>
<comment type="caution">
    <text evidence="3">The sequence shown here is derived from an EMBL/GenBank/DDBJ whole genome shotgun (WGS) entry which is preliminary data.</text>
</comment>
<feature type="region of interest" description="Disordered" evidence="1">
    <location>
        <begin position="384"/>
        <end position="416"/>
    </location>
</feature>
<proteinExistence type="predicted"/>
<dbReference type="InterPro" id="IPR039470">
    <property type="entry name" value="Nuc_deoxyri_tr2"/>
</dbReference>
<dbReference type="Pfam" id="PF15891">
    <property type="entry name" value="Nuc_deoxyri_tr2"/>
    <property type="match status" value="1"/>
</dbReference>
<feature type="compositionally biased region" description="Basic residues" evidence="1">
    <location>
        <begin position="389"/>
        <end position="400"/>
    </location>
</feature>
<accession>A0A1Y3B4Z2</accession>
<name>A0A1Y3B4Z2_EURMA</name>
<reference evidence="3 4" key="1">
    <citation type="submission" date="2017-03" db="EMBL/GenBank/DDBJ databases">
        <title>Genome Survey of Euroglyphus maynei.</title>
        <authorList>
            <person name="Arlian L.G."/>
            <person name="Morgan M.S."/>
            <person name="Rider S.D."/>
        </authorList>
    </citation>
    <scope>NUCLEOTIDE SEQUENCE [LARGE SCALE GENOMIC DNA]</scope>
    <source>
        <strain evidence="3">Arlian Lab</strain>
        <tissue evidence="3">Whole body</tissue>
    </source>
</reference>
<evidence type="ECO:0000256" key="2">
    <source>
        <dbReference type="SAM" id="Phobius"/>
    </source>
</evidence>
<dbReference type="EMBL" id="MUJZ01045890">
    <property type="protein sequence ID" value="OTF74676.1"/>
    <property type="molecule type" value="Genomic_DNA"/>
</dbReference>
<evidence type="ECO:0000313" key="3">
    <source>
        <dbReference type="EMBL" id="OTF74676.1"/>
    </source>
</evidence>
<dbReference type="PANTHER" id="PTHR36300:SF1">
    <property type="entry name" value="RAW, ISOFORM A"/>
    <property type="match status" value="1"/>
</dbReference>
<sequence length="452" mass="51841">MQTIIELVLSIVMLILIKIKLIVSFFLGGSCNPTRWRSDLVIPELKKKCLTYYNPQVDHWGPELIEMESDAKQNSEVLFFVIDNQTRAIASMIEVAFIAASLRKLILVIIDLEPWSEQMTIGDDHISKEEYEYLRRGRQYLRDIVERQEIPIFCDISKALRSAIQVLDEDIWPQELTLSDDVIPVKNGRISLGDKIIHVYHAFDQSKNPNEDVTMKELKFAYRSLTRQDIAPELLSQIARWQLFQKSSDGKTVDVLPPFDQIPLDFNDFCIIVSEMEVKRNRMQNISDENEINQNVDYNVERISEGSENSETSGRDSLTSTTTIETDSDSCITLNPKKKSSNSHKRSSTNEATPTVFNQFVEKFSTIIKSWGIDSGIGINKESNVASKGTKKQKIRKHRNSSQTNKSNCTNRKEYTDETDAIEKSHAKMFNLPSMAMMDPSYLPPEEYLMRS</sequence>
<dbReference type="Proteomes" id="UP000194236">
    <property type="component" value="Unassembled WGS sequence"/>
</dbReference>
<protein>
    <submittedName>
        <fullName evidence="3">Uncharacterized protein</fullName>
    </submittedName>
</protein>
<feature type="transmembrane region" description="Helical" evidence="2">
    <location>
        <begin position="7"/>
        <end position="27"/>
    </location>
</feature>
<dbReference type="GO" id="GO:0005886">
    <property type="term" value="C:plasma membrane"/>
    <property type="evidence" value="ECO:0007669"/>
    <property type="project" value="TreeGrafter"/>
</dbReference>
<feature type="compositionally biased region" description="Basic residues" evidence="1">
    <location>
        <begin position="336"/>
        <end position="347"/>
    </location>
</feature>
<dbReference type="OrthoDB" id="6493944at2759"/>
<keyword evidence="2" id="KW-0812">Transmembrane</keyword>
<feature type="compositionally biased region" description="Low complexity" evidence="1">
    <location>
        <begin position="316"/>
        <end position="333"/>
    </location>
</feature>
<keyword evidence="2" id="KW-0472">Membrane</keyword>
<dbReference type="AlphaFoldDB" id="A0A1Y3B4Z2"/>
<evidence type="ECO:0000256" key="1">
    <source>
        <dbReference type="SAM" id="MobiDB-lite"/>
    </source>
</evidence>
<feature type="compositionally biased region" description="Polar residues" evidence="1">
    <location>
        <begin position="401"/>
        <end position="410"/>
    </location>
</feature>